<dbReference type="InterPro" id="IPR014848">
    <property type="entry name" value="Rgp1"/>
</dbReference>
<feature type="compositionally biased region" description="Polar residues" evidence="1">
    <location>
        <begin position="426"/>
        <end position="436"/>
    </location>
</feature>
<feature type="compositionally biased region" description="Basic and acidic residues" evidence="1">
    <location>
        <begin position="350"/>
        <end position="361"/>
    </location>
</feature>
<feature type="compositionally biased region" description="Polar residues" evidence="1">
    <location>
        <begin position="168"/>
        <end position="183"/>
    </location>
</feature>
<dbReference type="AlphaFoldDB" id="A0A238FHM4"/>
<feature type="region of interest" description="Disordered" evidence="1">
    <location>
        <begin position="471"/>
        <end position="536"/>
    </location>
</feature>
<feature type="compositionally biased region" description="Low complexity" evidence="1">
    <location>
        <begin position="212"/>
        <end position="227"/>
    </location>
</feature>
<evidence type="ECO:0000313" key="4">
    <source>
        <dbReference type="Proteomes" id="UP000198372"/>
    </source>
</evidence>
<feature type="compositionally biased region" description="Polar residues" evidence="1">
    <location>
        <begin position="516"/>
        <end position="536"/>
    </location>
</feature>
<sequence>MQVFGLLLLSLFPSRHRCCSQSRAVACRGNLIARSHDHVHDHQQAPKQGLVGLVVTVAPSSSAFFAGELFECTITFANPAPPPHPNTNGATSTSSHPYESHSHSVPTSASRLLPPGRRRPPSASHLGLAEYDSRHLDSDEMPPSPFVELSRDASASWGTSIPAAGAHSRSTSVASTVRNPSSGTIGGARPSYANRPTHHKRPSFSANHNIANNLSSSQGTSSSANPNLGGFSAPPQPPWAVNHRSSSGLNMSNTLSRSASNPSGVNLPTRKGLIGKAPAPNPPPPSRGIYSNGPRRPGQGPSRSSHGRTMSMAVSSSNLFAMSNVDLTPQPSRHSTPLNGPFDHQPPTPPHERTSSLRRIDPAAPPSVSPLYDTSAQAGYIPGGDPAPRPISPEHPYLKRISSAAASAAAAASTATDRDSDEDSNYDPSDSRSTLPSHGFYGMGRNETMDNLVKQDLEAAYAREVSASQTYHLPNGSNSSVSLSNSPAPTPLRTVDGVVVPPPPRTGTVHLKRTLPGTTASVSRPTPASVSPSSPFTYPPETVSLLWSFAHLEGTFEVDEALVKPGEFTLLKQELTSGPGAVVGGGTLNDSTQGKGSRGSGWTSWIWGGGNNGASSGPDNAQTKLVGAGGGGLISQAGSLGQGPQTLEERKEKSLKEKTIPTFSSPPSILGVDLVLEPGEFKSYTFSIRIPADLPPSFRGKSIKFSYHLAVGTNWTKIGGINSMAAKFGAARNATSRVIKVPVRVYNHVGVTGARPFYDLTNPIVYHRDEATVQPVVPASEQSASVSKPALVRTTTKTETVIEAKNRRRLSIGRREFEAYATTLLDSVRLASPELVSNASLSPTLRPTRALGEVTMEGSPALRPERLDRHGSSRGVTTTGATKENGGALGMSGIVPHTGALASVGMGEEDETAGCKAAVEIVTRNSQKVSYDINKDGFMVAQLTLVKSAYRLGETVNGSVVINSSEGRVLRISARLETHELIETSITTKPAPQVRALTRRLHSEHHQMTLDCARVGFALAIPSGATPDFGTSGVKLQWSVRLSFLVVPPSPDAKPATQSQGHARRGSTFLGRGAPHAPPPPPPSGLQGGAGRSHARSKSFAYGFEPTVPLTLPAAPAILPTGAAHLMPVLGPRDTSASHVSYRAVPDLGFAPVLYSTNTPEAAPTPGPLQRTASGKALHFRSHSRSSSSLSHPRGTQVVAVQQTSVVLVPAKYEMVECSIPIKVYPGNTPFRPTLSMFAA</sequence>
<feature type="region of interest" description="Disordered" evidence="1">
    <location>
        <begin position="1050"/>
        <end position="1096"/>
    </location>
</feature>
<feature type="region of interest" description="Disordered" evidence="1">
    <location>
        <begin position="160"/>
        <end position="309"/>
    </location>
</feature>
<feature type="chain" id="PRO_5013144823" evidence="2">
    <location>
        <begin position="19"/>
        <end position="1240"/>
    </location>
</feature>
<dbReference type="PANTHER" id="PTHR12507">
    <property type="entry name" value="REDUCED GROWTH PHENOTYPE 1 RGP1, YEAST -RELATED"/>
    <property type="match status" value="1"/>
</dbReference>
<evidence type="ECO:0000256" key="1">
    <source>
        <dbReference type="SAM" id="MobiDB-lite"/>
    </source>
</evidence>
<dbReference type="EMBL" id="FMSP01000007">
    <property type="protein sequence ID" value="SCV71493.1"/>
    <property type="molecule type" value="Genomic_DNA"/>
</dbReference>
<gene>
    <name evidence="3" type="ORF">BQ2448_3081</name>
</gene>
<dbReference type="Pfam" id="PF08737">
    <property type="entry name" value="Rgp1"/>
    <property type="match status" value="1"/>
</dbReference>
<name>A0A238FHM4_9BASI</name>
<feature type="region of interest" description="Disordered" evidence="1">
    <location>
        <begin position="858"/>
        <end position="892"/>
    </location>
</feature>
<protein>
    <submittedName>
        <fullName evidence="3">BQ2448_3081 protein</fullName>
    </submittedName>
</protein>
<feature type="region of interest" description="Disordered" evidence="1">
    <location>
        <begin position="81"/>
        <end position="125"/>
    </location>
</feature>
<feature type="compositionally biased region" description="Low complexity" evidence="1">
    <location>
        <begin position="475"/>
        <end position="486"/>
    </location>
</feature>
<reference evidence="4" key="1">
    <citation type="submission" date="2016-09" db="EMBL/GenBank/DDBJ databases">
        <authorList>
            <person name="Jeantristanb JTB J.-T."/>
            <person name="Ricardo R."/>
        </authorList>
    </citation>
    <scope>NUCLEOTIDE SEQUENCE [LARGE SCALE GENOMIC DNA]</scope>
</reference>
<evidence type="ECO:0000313" key="3">
    <source>
        <dbReference type="EMBL" id="SCV71493.1"/>
    </source>
</evidence>
<keyword evidence="4" id="KW-1185">Reference proteome</keyword>
<feature type="region of interest" description="Disordered" evidence="1">
    <location>
        <begin position="409"/>
        <end position="443"/>
    </location>
</feature>
<feature type="signal peptide" evidence="2">
    <location>
        <begin position="1"/>
        <end position="18"/>
    </location>
</feature>
<feature type="compositionally biased region" description="Polar residues" evidence="1">
    <location>
        <begin position="614"/>
        <end position="623"/>
    </location>
</feature>
<organism evidence="3 4">
    <name type="scientific">Microbotryum intermedium</name>
    <dbReference type="NCBI Taxonomy" id="269621"/>
    <lineage>
        <taxon>Eukaryota</taxon>
        <taxon>Fungi</taxon>
        <taxon>Dikarya</taxon>
        <taxon>Basidiomycota</taxon>
        <taxon>Pucciniomycotina</taxon>
        <taxon>Microbotryomycetes</taxon>
        <taxon>Microbotryales</taxon>
        <taxon>Microbotryaceae</taxon>
        <taxon>Microbotryum</taxon>
    </lineage>
</organism>
<feature type="compositionally biased region" description="Polar residues" evidence="1">
    <location>
        <begin position="325"/>
        <end position="338"/>
    </location>
</feature>
<feature type="compositionally biased region" description="Polar residues" evidence="1">
    <location>
        <begin position="92"/>
        <end position="107"/>
    </location>
</feature>
<dbReference type="Proteomes" id="UP000198372">
    <property type="component" value="Unassembled WGS sequence"/>
</dbReference>
<accession>A0A238FHM4</accession>
<feature type="compositionally biased region" description="Polar residues" evidence="1">
    <location>
        <begin position="243"/>
        <end position="266"/>
    </location>
</feature>
<keyword evidence="2" id="KW-0732">Signal</keyword>
<feature type="region of interest" description="Disordered" evidence="1">
    <location>
        <begin position="1161"/>
        <end position="1196"/>
    </location>
</feature>
<dbReference type="STRING" id="269621.A0A238FHM4"/>
<proteinExistence type="predicted"/>
<feature type="region of interest" description="Disordered" evidence="1">
    <location>
        <begin position="582"/>
        <end position="624"/>
    </location>
</feature>
<dbReference type="OrthoDB" id="1918at2759"/>
<evidence type="ECO:0000256" key="2">
    <source>
        <dbReference type="SAM" id="SignalP"/>
    </source>
</evidence>
<feature type="region of interest" description="Disordered" evidence="1">
    <location>
        <begin position="325"/>
        <end position="395"/>
    </location>
</feature>
<feature type="compositionally biased region" description="Low complexity" evidence="1">
    <location>
        <begin position="1185"/>
        <end position="1196"/>
    </location>
</feature>